<dbReference type="Pfam" id="PF13962">
    <property type="entry name" value="PGG"/>
    <property type="match status" value="1"/>
</dbReference>
<keyword evidence="3" id="KW-0677">Repeat</keyword>
<feature type="transmembrane region" description="Helical" evidence="8">
    <location>
        <begin position="337"/>
        <end position="360"/>
    </location>
</feature>
<sequence length="421" mass="46362">MESLEKKLHEAALTGNIDLLQSLLNKDPLILDRVSLNYSSETPLHVAAILGHVDFAKEIIRIKPHLTSEVNSQQSTPLHLASGKGHVDIVRALLSVDPDSCTARDKNGLTPLHLAAVKGRVEVLKVLLQAKSDVARFRVYNGETILHLCVRYYQLEALKLLVRAVEGPELVNARDDDGNTVLHLAVADKQVETVDFLTSVCGLEVNAPNLNRMTPSDILIRTKPDPLRDPQIQECLGNGPTPAARNPVQHEHWLEQKRNSLMVVASLIATMAFQVGVNPPSGVWQDDGGPHVAGYAILAHNYPGSYVRFYGVNTTGLVASLSIILLLVSGLPLRRRLFVWALMVMTWVAITAVALAYVFAIFALTPTEQEKSILYVVGWYVIVWAVLMALLLVSHTIRLMVKLSGALRPTRRRVMLVPQAV</sequence>
<dbReference type="Proteomes" id="UP000325081">
    <property type="component" value="Unassembled WGS sequence"/>
</dbReference>
<dbReference type="Pfam" id="PF00023">
    <property type="entry name" value="Ank"/>
    <property type="match status" value="1"/>
</dbReference>
<keyword evidence="5 7" id="KW-0040">ANK repeat</keyword>
<evidence type="ECO:0000313" key="11">
    <source>
        <dbReference type="Proteomes" id="UP000325081"/>
    </source>
</evidence>
<dbReference type="OrthoDB" id="7729168at2759"/>
<feature type="repeat" description="ANK" evidence="7">
    <location>
        <begin position="107"/>
        <end position="134"/>
    </location>
</feature>
<evidence type="ECO:0000256" key="4">
    <source>
        <dbReference type="ARBA" id="ARBA00022989"/>
    </source>
</evidence>
<feature type="repeat" description="ANK" evidence="7">
    <location>
        <begin position="73"/>
        <end position="105"/>
    </location>
</feature>
<keyword evidence="6 8" id="KW-0472">Membrane</keyword>
<evidence type="ECO:0000256" key="8">
    <source>
        <dbReference type="SAM" id="Phobius"/>
    </source>
</evidence>
<comment type="subcellular location">
    <subcellularLocation>
        <location evidence="1">Membrane</location>
        <topology evidence="1">Multi-pass membrane protein</topology>
    </subcellularLocation>
</comment>
<dbReference type="PROSITE" id="PS50297">
    <property type="entry name" value="ANK_REP_REGION"/>
    <property type="match status" value="2"/>
</dbReference>
<evidence type="ECO:0000256" key="2">
    <source>
        <dbReference type="ARBA" id="ARBA00022692"/>
    </source>
</evidence>
<keyword evidence="2 8" id="KW-0812">Transmembrane</keyword>
<dbReference type="InterPro" id="IPR002110">
    <property type="entry name" value="Ankyrin_rpt"/>
</dbReference>
<dbReference type="PANTHER" id="PTHR24186">
    <property type="entry name" value="PROTEIN PHOSPHATASE 1 REGULATORY SUBUNIT"/>
    <property type="match status" value="1"/>
</dbReference>
<name>A0A5A7PRC1_STRAF</name>
<gene>
    <name evidence="10" type="ORF">STAS_11685</name>
</gene>
<reference evidence="11" key="1">
    <citation type="journal article" date="2019" name="Curr. Biol.">
        <title>Genome Sequence of Striga asiatica Provides Insight into the Evolution of Plant Parasitism.</title>
        <authorList>
            <person name="Yoshida S."/>
            <person name="Kim S."/>
            <person name="Wafula E.K."/>
            <person name="Tanskanen J."/>
            <person name="Kim Y.M."/>
            <person name="Honaas L."/>
            <person name="Yang Z."/>
            <person name="Spallek T."/>
            <person name="Conn C.E."/>
            <person name="Ichihashi Y."/>
            <person name="Cheong K."/>
            <person name="Cui S."/>
            <person name="Der J.P."/>
            <person name="Gundlach H."/>
            <person name="Jiao Y."/>
            <person name="Hori C."/>
            <person name="Ishida J.K."/>
            <person name="Kasahara H."/>
            <person name="Kiba T."/>
            <person name="Kim M.S."/>
            <person name="Koo N."/>
            <person name="Laohavisit A."/>
            <person name="Lee Y.H."/>
            <person name="Lumba S."/>
            <person name="McCourt P."/>
            <person name="Mortimer J.C."/>
            <person name="Mutuku J.M."/>
            <person name="Nomura T."/>
            <person name="Sasaki-Sekimoto Y."/>
            <person name="Seto Y."/>
            <person name="Wang Y."/>
            <person name="Wakatake T."/>
            <person name="Sakakibara H."/>
            <person name="Demura T."/>
            <person name="Yamaguchi S."/>
            <person name="Yoneyama K."/>
            <person name="Manabe R.I."/>
            <person name="Nelson D.C."/>
            <person name="Schulman A.H."/>
            <person name="Timko M.P."/>
            <person name="dePamphilis C.W."/>
            <person name="Choi D."/>
            <person name="Shirasu K."/>
        </authorList>
    </citation>
    <scope>NUCLEOTIDE SEQUENCE [LARGE SCALE GENOMIC DNA]</scope>
    <source>
        <strain evidence="11">cv. UVA1</strain>
    </source>
</reference>
<protein>
    <submittedName>
        <fullName evidence="10">Ankyrin repeat family protein</fullName>
    </submittedName>
</protein>
<organism evidence="10 11">
    <name type="scientific">Striga asiatica</name>
    <name type="common">Asiatic witchweed</name>
    <name type="synonym">Buchnera asiatica</name>
    <dbReference type="NCBI Taxonomy" id="4170"/>
    <lineage>
        <taxon>Eukaryota</taxon>
        <taxon>Viridiplantae</taxon>
        <taxon>Streptophyta</taxon>
        <taxon>Embryophyta</taxon>
        <taxon>Tracheophyta</taxon>
        <taxon>Spermatophyta</taxon>
        <taxon>Magnoliopsida</taxon>
        <taxon>eudicotyledons</taxon>
        <taxon>Gunneridae</taxon>
        <taxon>Pentapetalae</taxon>
        <taxon>asterids</taxon>
        <taxon>lamiids</taxon>
        <taxon>Lamiales</taxon>
        <taxon>Orobanchaceae</taxon>
        <taxon>Buchnereae</taxon>
        <taxon>Striga</taxon>
    </lineage>
</organism>
<dbReference type="PROSITE" id="PS50088">
    <property type="entry name" value="ANK_REPEAT"/>
    <property type="match status" value="2"/>
</dbReference>
<dbReference type="SUPFAM" id="SSF48403">
    <property type="entry name" value="Ankyrin repeat"/>
    <property type="match status" value="1"/>
</dbReference>
<dbReference type="GO" id="GO:0005886">
    <property type="term" value="C:plasma membrane"/>
    <property type="evidence" value="ECO:0007669"/>
    <property type="project" value="TreeGrafter"/>
</dbReference>
<evidence type="ECO:0000256" key="6">
    <source>
        <dbReference type="ARBA" id="ARBA00023136"/>
    </source>
</evidence>
<evidence type="ECO:0000256" key="7">
    <source>
        <dbReference type="PROSITE-ProRule" id="PRU00023"/>
    </source>
</evidence>
<feature type="transmembrane region" description="Helical" evidence="8">
    <location>
        <begin position="372"/>
        <end position="393"/>
    </location>
</feature>
<dbReference type="Gene3D" id="1.25.40.20">
    <property type="entry name" value="Ankyrin repeat-containing domain"/>
    <property type="match status" value="1"/>
</dbReference>
<dbReference type="EMBL" id="BKCP01004961">
    <property type="protein sequence ID" value="GER35413.1"/>
    <property type="molecule type" value="Genomic_DNA"/>
</dbReference>
<accession>A0A5A7PRC1</accession>
<dbReference type="InterPro" id="IPR026961">
    <property type="entry name" value="PGG_dom"/>
</dbReference>
<feature type="domain" description="PGG" evidence="9">
    <location>
        <begin position="252"/>
        <end position="363"/>
    </location>
</feature>
<evidence type="ECO:0000256" key="1">
    <source>
        <dbReference type="ARBA" id="ARBA00004141"/>
    </source>
</evidence>
<evidence type="ECO:0000313" key="10">
    <source>
        <dbReference type="EMBL" id="GER35413.1"/>
    </source>
</evidence>
<proteinExistence type="predicted"/>
<evidence type="ECO:0000256" key="3">
    <source>
        <dbReference type="ARBA" id="ARBA00022737"/>
    </source>
</evidence>
<dbReference type="PANTHER" id="PTHR24186:SF37">
    <property type="entry name" value="PGG DOMAIN-CONTAINING PROTEIN"/>
    <property type="match status" value="1"/>
</dbReference>
<comment type="caution">
    <text evidence="10">The sequence shown here is derived from an EMBL/GenBank/DDBJ whole genome shotgun (WGS) entry which is preliminary data.</text>
</comment>
<dbReference type="SMART" id="SM00248">
    <property type="entry name" value="ANK"/>
    <property type="match status" value="6"/>
</dbReference>
<dbReference type="Pfam" id="PF12796">
    <property type="entry name" value="Ank_2"/>
    <property type="match status" value="2"/>
</dbReference>
<evidence type="ECO:0000259" key="9">
    <source>
        <dbReference type="Pfam" id="PF13962"/>
    </source>
</evidence>
<dbReference type="AlphaFoldDB" id="A0A5A7PRC1"/>
<feature type="transmembrane region" description="Helical" evidence="8">
    <location>
        <begin position="309"/>
        <end position="328"/>
    </location>
</feature>
<evidence type="ECO:0000256" key="5">
    <source>
        <dbReference type="ARBA" id="ARBA00023043"/>
    </source>
</evidence>
<keyword evidence="11" id="KW-1185">Reference proteome</keyword>
<keyword evidence="4 8" id="KW-1133">Transmembrane helix</keyword>
<dbReference type="InterPro" id="IPR036770">
    <property type="entry name" value="Ankyrin_rpt-contain_sf"/>
</dbReference>